<dbReference type="Proteomes" id="UP000595897">
    <property type="component" value="Chromosome"/>
</dbReference>
<evidence type="ECO:0000313" key="2">
    <source>
        <dbReference type="Proteomes" id="UP000595897"/>
    </source>
</evidence>
<dbReference type="EMBL" id="AP024169">
    <property type="protein sequence ID" value="BCN29968.1"/>
    <property type="molecule type" value="Genomic_DNA"/>
</dbReference>
<dbReference type="RefSeq" id="WP_271715222.1">
    <property type="nucleotide sequence ID" value="NZ_AP024169.1"/>
</dbReference>
<organism evidence="1 2">
    <name type="scientific">Anaeromicropila herbilytica</name>
    <dbReference type="NCBI Taxonomy" id="2785025"/>
    <lineage>
        <taxon>Bacteria</taxon>
        <taxon>Bacillati</taxon>
        <taxon>Bacillota</taxon>
        <taxon>Clostridia</taxon>
        <taxon>Lachnospirales</taxon>
        <taxon>Lachnospiraceae</taxon>
        <taxon>Anaeromicropila</taxon>
    </lineage>
</organism>
<proteinExistence type="predicted"/>
<dbReference type="KEGG" id="ahb:bsdtb5_12630"/>
<accession>A0A7R7EJL3</accession>
<sequence>MEINYEVYSLSYRELAILLVSKGIDKIYGFPLEQITIDSDEKLIQTLHHMVKRKILTSDGEAFQINEPYETIINVLKEAKDIVVITPKTEELPMRCCYLGKKILVSEISIIQKDTMKLCFIERDKFIDFLEEGYLPEQLDKENEWVDPKEGVIFDLNIGELMKDETNHLLKREDIKLVIDKICTNSGKRTSRILIMERPLNYQIVNWDSYSNKEDVTNIIYTFSNMKERLNMLLREEEA</sequence>
<dbReference type="AlphaFoldDB" id="A0A7R7EJL3"/>
<keyword evidence="2" id="KW-1185">Reference proteome</keyword>
<evidence type="ECO:0000313" key="1">
    <source>
        <dbReference type="EMBL" id="BCN29968.1"/>
    </source>
</evidence>
<name>A0A7R7EJL3_9FIRM</name>
<reference evidence="1 2" key="1">
    <citation type="submission" date="2020-11" db="EMBL/GenBank/DDBJ databases">
        <title>Draft genome sequencing of a Lachnospiraceae strain isolated from anoxic soil subjected to BSD treatment.</title>
        <authorList>
            <person name="Uek A."/>
            <person name="Tonouchi A."/>
        </authorList>
    </citation>
    <scope>NUCLEOTIDE SEQUENCE [LARGE SCALE GENOMIC DNA]</scope>
    <source>
        <strain evidence="1 2">TB5</strain>
    </source>
</reference>
<gene>
    <name evidence="1" type="ORF">bsdtb5_12630</name>
</gene>
<protein>
    <submittedName>
        <fullName evidence="1">Uncharacterized protein</fullName>
    </submittedName>
</protein>